<dbReference type="PANTHER" id="PTHR31050">
    <property type="entry name" value="OS08G0413200 PROTEIN"/>
    <property type="match status" value="1"/>
</dbReference>
<reference evidence="1" key="2">
    <citation type="submission" date="2021-03" db="UniProtKB">
        <authorList>
            <consortium name="EnsemblPlants"/>
        </authorList>
    </citation>
    <scope>IDENTIFICATION</scope>
</reference>
<protein>
    <submittedName>
        <fullName evidence="1">Uncharacterized protein</fullName>
    </submittedName>
</protein>
<dbReference type="PANTHER" id="PTHR31050:SF3">
    <property type="entry name" value="OS08G0412800 PROTEIN"/>
    <property type="match status" value="1"/>
</dbReference>
<dbReference type="Gramene" id="AUR62007781-RA">
    <property type="protein sequence ID" value="AUR62007781-RA:cds"/>
    <property type="gene ID" value="AUR62007781"/>
</dbReference>
<reference evidence="1" key="1">
    <citation type="journal article" date="2017" name="Nature">
        <title>The genome of Chenopodium quinoa.</title>
        <authorList>
            <person name="Jarvis D.E."/>
            <person name="Ho Y.S."/>
            <person name="Lightfoot D.J."/>
            <person name="Schmoeckel S.M."/>
            <person name="Li B."/>
            <person name="Borm T.J.A."/>
            <person name="Ohyanagi H."/>
            <person name="Mineta K."/>
            <person name="Michell C.T."/>
            <person name="Saber N."/>
            <person name="Kharbatia N.M."/>
            <person name="Rupper R.R."/>
            <person name="Sharp A.R."/>
            <person name="Dally N."/>
            <person name="Boughton B.A."/>
            <person name="Woo Y.H."/>
            <person name="Gao G."/>
            <person name="Schijlen E.G.W.M."/>
            <person name="Guo X."/>
            <person name="Momin A.A."/>
            <person name="Negrao S."/>
            <person name="Al-Babili S."/>
            <person name="Gehring C."/>
            <person name="Roessner U."/>
            <person name="Jung C."/>
            <person name="Murphy K."/>
            <person name="Arold S.T."/>
            <person name="Gojobori T."/>
            <person name="van der Linden C.G."/>
            <person name="van Loo E.N."/>
            <person name="Jellen E.N."/>
            <person name="Maughan P.J."/>
            <person name="Tester M."/>
        </authorList>
    </citation>
    <scope>NUCLEOTIDE SEQUENCE [LARGE SCALE GENOMIC DNA]</scope>
    <source>
        <strain evidence="1">cv. PI 614886</strain>
    </source>
</reference>
<name>A0A803L7E2_CHEQI</name>
<evidence type="ECO:0000313" key="2">
    <source>
        <dbReference type="Proteomes" id="UP000596660"/>
    </source>
</evidence>
<dbReference type="InterPro" id="IPR010683">
    <property type="entry name" value="DUF1262"/>
</dbReference>
<dbReference type="AlphaFoldDB" id="A0A803L7E2"/>
<sequence length="285" mass="32555">MYVTRPLSLYKSHPELLSIPPVEGPGSGYLVLQNDEDIEYVHSFSGSKASLKDWPFPQNRVLIVCYPYSSGGPSGGHTEKHKAFFIPIINQPLSSNCYYVMMADSNCKGCITDKEPEKLNPHNICQLFEIFKTRTGRFSARSVHPEGIPPKFLREEGWRINHSKTKIMIGEADGLNSILRSQLPDFYFPLSTEHSKSVTVGKWYCPFMFVAEGSLKEQMERSMFYEIKLEQQWERIYSCKRVDVGGDNSVSVNVVLPTELAKISWMDAVSETDEAHSIMWFWGYE</sequence>
<dbReference type="Pfam" id="PF06880">
    <property type="entry name" value="DUF1262"/>
    <property type="match status" value="1"/>
</dbReference>
<dbReference type="OMA" id="NWRAGYS"/>
<organism evidence="1 2">
    <name type="scientific">Chenopodium quinoa</name>
    <name type="common">Quinoa</name>
    <dbReference type="NCBI Taxonomy" id="63459"/>
    <lineage>
        <taxon>Eukaryota</taxon>
        <taxon>Viridiplantae</taxon>
        <taxon>Streptophyta</taxon>
        <taxon>Embryophyta</taxon>
        <taxon>Tracheophyta</taxon>
        <taxon>Spermatophyta</taxon>
        <taxon>Magnoliopsida</taxon>
        <taxon>eudicotyledons</taxon>
        <taxon>Gunneridae</taxon>
        <taxon>Pentapetalae</taxon>
        <taxon>Caryophyllales</taxon>
        <taxon>Chenopodiaceae</taxon>
        <taxon>Chenopodioideae</taxon>
        <taxon>Atripliceae</taxon>
        <taxon>Chenopodium</taxon>
    </lineage>
</organism>
<keyword evidence="2" id="KW-1185">Reference proteome</keyword>
<accession>A0A803L7E2</accession>
<proteinExistence type="predicted"/>
<evidence type="ECO:0000313" key="1">
    <source>
        <dbReference type="EnsemblPlants" id="AUR62007781-RA:cds"/>
    </source>
</evidence>
<dbReference type="EnsemblPlants" id="AUR62007781-RA">
    <property type="protein sequence ID" value="AUR62007781-RA:cds"/>
    <property type="gene ID" value="AUR62007781"/>
</dbReference>
<dbReference type="Proteomes" id="UP000596660">
    <property type="component" value="Unplaced"/>
</dbReference>